<dbReference type="PANTHER" id="PTHR47691">
    <property type="entry name" value="REGULATOR-RELATED"/>
    <property type="match status" value="1"/>
</dbReference>
<organism evidence="3 4">
    <name type="scientific">Actinacidiphila oryziradicis</name>
    <dbReference type="NCBI Taxonomy" id="2571141"/>
    <lineage>
        <taxon>Bacteria</taxon>
        <taxon>Bacillati</taxon>
        <taxon>Actinomycetota</taxon>
        <taxon>Actinomycetes</taxon>
        <taxon>Kitasatosporales</taxon>
        <taxon>Streptomycetaceae</taxon>
        <taxon>Actinacidiphila</taxon>
    </lineage>
</organism>
<comment type="caution">
    <text evidence="3">The sequence shown here is derived from an EMBL/GenBank/DDBJ whole genome shotgun (WGS) entry which is preliminary data.</text>
</comment>
<dbReference type="PANTHER" id="PTHR47691:SF3">
    <property type="entry name" value="HTH-TYPE TRANSCRIPTIONAL REGULATOR RV0890C-RELATED"/>
    <property type="match status" value="1"/>
</dbReference>
<dbReference type="Pfam" id="PF13191">
    <property type="entry name" value="AAA_16"/>
    <property type="match status" value="1"/>
</dbReference>
<feature type="repeat" description="TPR" evidence="1">
    <location>
        <begin position="521"/>
        <end position="554"/>
    </location>
</feature>
<dbReference type="OrthoDB" id="3349744at2"/>
<evidence type="ECO:0000256" key="1">
    <source>
        <dbReference type="PROSITE-ProRule" id="PRU00339"/>
    </source>
</evidence>
<dbReference type="RefSeq" id="WP_136725698.1">
    <property type="nucleotide sequence ID" value="NZ_SUMC01000021.1"/>
</dbReference>
<evidence type="ECO:0000259" key="2">
    <source>
        <dbReference type="Pfam" id="PF13191"/>
    </source>
</evidence>
<dbReference type="PROSITE" id="PS50005">
    <property type="entry name" value="TPR"/>
    <property type="match status" value="1"/>
</dbReference>
<dbReference type="InterPro" id="IPR027417">
    <property type="entry name" value="P-loop_NTPase"/>
</dbReference>
<dbReference type="Gene3D" id="1.25.40.10">
    <property type="entry name" value="Tetratricopeptide repeat domain"/>
    <property type="match status" value="1"/>
</dbReference>
<proteinExistence type="predicted"/>
<dbReference type="SUPFAM" id="SSF52540">
    <property type="entry name" value="P-loop containing nucleoside triphosphate hydrolases"/>
    <property type="match status" value="1"/>
</dbReference>
<dbReference type="SMART" id="SM00028">
    <property type="entry name" value="TPR"/>
    <property type="match status" value="4"/>
</dbReference>
<dbReference type="PRINTS" id="PR00364">
    <property type="entry name" value="DISEASERSIST"/>
</dbReference>
<dbReference type="AlphaFoldDB" id="A0A4V6WJ95"/>
<evidence type="ECO:0000313" key="3">
    <source>
        <dbReference type="EMBL" id="TKA09569.1"/>
    </source>
</evidence>
<keyword evidence="3" id="KW-0067">ATP-binding</keyword>
<dbReference type="GO" id="GO:0005524">
    <property type="term" value="F:ATP binding"/>
    <property type="evidence" value="ECO:0007669"/>
    <property type="project" value="UniProtKB-KW"/>
</dbReference>
<dbReference type="Proteomes" id="UP000305778">
    <property type="component" value="Unassembled WGS sequence"/>
</dbReference>
<dbReference type="SUPFAM" id="SSF48452">
    <property type="entry name" value="TPR-like"/>
    <property type="match status" value="1"/>
</dbReference>
<sequence>MNHSSNDLSGTVTGPVVQAGHVEQLNLARPMPTALAGLPPASQEFAGRQAALQGVAEALRPADDGTARMVLALVGTAGVGKTALALRAAHEAVAAGWFPGGALFVDFQGYDGNRYVRAELALSAFLSALGVPDELFPRTLEGRLSLYRSKLAELAAQGRGVLIVLDNVSASEQVRSLLPGSTCHRVLLTSRHTLDLGSRILDLDVLPESEAVDLIARTLNVRRPEDTRAEEEPAAVRELALLCGYLPLALAVTASILAGDPEQSIGELTEALRDGATRLEELSYSAGRSVAAAFALSYARLTPDEARMFRLLSINPGQQVSVAAAAALTGLKAPQARKLLQALRAAHMIEPGEPRGWVRCHDLLRLFAERCCAAEEEHAMREAAERRLLAHYRDSARSAVERIVEMARAGRRDEEAEQWLDTERLNLRLALGLTGPVDMLLSLAHDVSWFLRRQQEWQAGEAVCKQAVELARDDGDSARLALAHYNHGDFLKNMQAYHSALRVFAKALDLYRAVGDRKREAMTLHSMGTAARRHGRYEQAEEYYTAALSLFRELHESVSVAMTVYNLGSTARGRERYALAQERFEQALESYRELGHAMGRARALEHLGRLALALDRPEAARDYWRQARAAYEEAETPQYVELVTGLLAGLDG</sequence>
<reference evidence="3 4" key="1">
    <citation type="submission" date="2019-04" db="EMBL/GenBank/DDBJ databases">
        <title>Streptomyces oryziradicis sp. nov., a novel actinomycete isolated from rhizosphere soil of rice (Oryza sativa L.).</title>
        <authorList>
            <person name="Li C."/>
        </authorList>
    </citation>
    <scope>NUCLEOTIDE SEQUENCE [LARGE SCALE GENOMIC DNA]</scope>
    <source>
        <strain evidence="3 4">NEAU-C40</strain>
    </source>
</reference>
<gene>
    <name evidence="3" type="ORF">FCI23_22315</name>
</gene>
<dbReference type="EMBL" id="SUMC01000021">
    <property type="protein sequence ID" value="TKA09569.1"/>
    <property type="molecule type" value="Genomic_DNA"/>
</dbReference>
<name>A0A4V6WJ95_9ACTN</name>
<dbReference type="InterPro" id="IPR041664">
    <property type="entry name" value="AAA_16"/>
</dbReference>
<evidence type="ECO:0000313" key="4">
    <source>
        <dbReference type="Proteomes" id="UP000305778"/>
    </source>
</evidence>
<accession>A0A4V6WJ95</accession>
<dbReference type="Pfam" id="PF13424">
    <property type="entry name" value="TPR_12"/>
    <property type="match status" value="2"/>
</dbReference>
<feature type="domain" description="Orc1-like AAA ATPase" evidence="2">
    <location>
        <begin position="44"/>
        <end position="178"/>
    </location>
</feature>
<keyword evidence="3" id="KW-0547">Nucleotide-binding</keyword>
<protein>
    <submittedName>
        <fullName evidence="3">ATP-binding protein</fullName>
    </submittedName>
</protein>
<keyword evidence="4" id="KW-1185">Reference proteome</keyword>
<dbReference type="Gene3D" id="3.40.50.300">
    <property type="entry name" value="P-loop containing nucleotide triphosphate hydrolases"/>
    <property type="match status" value="1"/>
</dbReference>
<dbReference type="InterPro" id="IPR011990">
    <property type="entry name" value="TPR-like_helical_dom_sf"/>
</dbReference>
<dbReference type="InterPro" id="IPR019734">
    <property type="entry name" value="TPR_rpt"/>
</dbReference>
<keyword evidence="1" id="KW-0802">TPR repeat</keyword>